<evidence type="ECO:0000313" key="1">
    <source>
        <dbReference type="EMBL" id="MEQ2520195.1"/>
    </source>
</evidence>
<reference evidence="1 2" key="1">
    <citation type="submission" date="2024-03" db="EMBL/GenBank/DDBJ databases">
        <title>Human intestinal bacterial collection.</title>
        <authorList>
            <person name="Pauvert C."/>
            <person name="Hitch T.C.A."/>
            <person name="Clavel T."/>
        </authorList>
    </citation>
    <scope>NUCLEOTIDE SEQUENCE [LARGE SCALE GENOMIC DNA]</scope>
    <source>
        <strain evidence="1 2">CLA-JM-H11</strain>
    </source>
</reference>
<proteinExistence type="predicted"/>
<dbReference type="CDD" id="cd06150">
    <property type="entry name" value="YjgF_YER057c_UK114_like_2"/>
    <property type="match status" value="1"/>
</dbReference>
<dbReference type="Proteomes" id="UP001477672">
    <property type="component" value="Unassembled WGS sequence"/>
</dbReference>
<dbReference type="SUPFAM" id="SSF55298">
    <property type="entry name" value="YjgF-like"/>
    <property type="match status" value="1"/>
</dbReference>
<name>A0ABV1GEC2_9FIRM</name>
<dbReference type="EMBL" id="JBBMFA010000083">
    <property type="protein sequence ID" value="MEQ2520195.1"/>
    <property type="molecule type" value="Genomic_DNA"/>
</dbReference>
<organism evidence="1 2">
    <name type="scientific">Ruthenibacterium intestinale</name>
    <dbReference type="NCBI Taxonomy" id="3133163"/>
    <lineage>
        <taxon>Bacteria</taxon>
        <taxon>Bacillati</taxon>
        <taxon>Bacillota</taxon>
        <taxon>Clostridia</taxon>
        <taxon>Eubacteriales</taxon>
        <taxon>Oscillospiraceae</taxon>
        <taxon>Ruthenibacterium</taxon>
    </lineage>
</organism>
<dbReference type="Gene3D" id="3.30.1330.40">
    <property type="entry name" value="RutC-like"/>
    <property type="match status" value="1"/>
</dbReference>
<dbReference type="PANTHER" id="PTHR47328:SF1">
    <property type="entry name" value="RUTC FAMILY PROTEIN YOAB"/>
    <property type="match status" value="1"/>
</dbReference>
<keyword evidence="2" id="KW-1185">Reference proteome</keyword>
<dbReference type="InterPro" id="IPR035709">
    <property type="entry name" value="YoaB-like"/>
</dbReference>
<dbReference type="RefSeq" id="WP_349215659.1">
    <property type="nucleotide sequence ID" value="NZ_JBBMFA010000083.1"/>
</dbReference>
<dbReference type="Pfam" id="PF01042">
    <property type="entry name" value="Ribonuc_L-PSP"/>
    <property type="match status" value="1"/>
</dbReference>
<comment type="caution">
    <text evidence="1">The sequence shown here is derived from an EMBL/GenBank/DDBJ whole genome shotgun (WGS) entry which is preliminary data.</text>
</comment>
<evidence type="ECO:0000313" key="2">
    <source>
        <dbReference type="Proteomes" id="UP001477672"/>
    </source>
</evidence>
<dbReference type="PANTHER" id="PTHR47328">
    <property type="match status" value="1"/>
</dbReference>
<dbReference type="InterPro" id="IPR035959">
    <property type="entry name" value="RutC-like_sf"/>
</dbReference>
<gene>
    <name evidence="1" type="ORF">WMO24_07100</name>
</gene>
<accession>A0ABV1GEC2</accession>
<protein>
    <submittedName>
        <fullName evidence="1">RidA family protein</fullName>
    </submittedName>
</protein>
<dbReference type="InterPro" id="IPR006175">
    <property type="entry name" value="YjgF/YER057c/UK114"/>
</dbReference>
<sequence>MIEYVDPAPTFCRAVKHNGVIYFSGHCDGKKHDTIAGQTQALCERYEELLEQHGSDKDHLLFVTIYISDLSLKDEMNKVWDAWLNPGHAPARVCVEAKIPEGYFLEMSVVAALK</sequence>